<comment type="caution">
    <text evidence="1">The sequence shown here is derived from an EMBL/GenBank/DDBJ whole genome shotgun (WGS) entry which is preliminary data.</text>
</comment>
<evidence type="ECO:0000313" key="1">
    <source>
        <dbReference type="EMBL" id="MCI52969.1"/>
    </source>
</evidence>
<reference evidence="1 2" key="1">
    <citation type="journal article" date="2018" name="Front. Plant Sci.">
        <title>Red Clover (Trifolium pratense) and Zigzag Clover (T. medium) - A Picture of Genomic Similarities and Differences.</title>
        <authorList>
            <person name="Dluhosova J."/>
            <person name="Istvanek J."/>
            <person name="Nedelnik J."/>
            <person name="Repkova J."/>
        </authorList>
    </citation>
    <scope>NUCLEOTIDE SEQUENCE [LARGE SCALE GENOMIC DNA]</scope>
    <source>
        <strain evidence="2">cv. 10/8</strain>
        <tissue evidence="1">Leaf</tissue>
    </source>
</reference>
<keyword evidence="2" id="KW-1185">Reference proteome</keyword>
<name>A0A392SWC3_9FABA</name>
<proteinExistence type="predicted"/>
<dbReference type="EMBL" id="LXQA010455739">
    <property type="protein sequence ID" value="MCI52969.1"/>
    <property type="molecule type" value="Genomic_DNA"/>
</dbReference>
<feature type="non-terminal residue" evidence="1">
    <location>
        <position position="12"/>
    </location>
</feature>
<organism evidence="1 2">
    <name type="scientific">Trifolium medium</name>
    <dbReference type="NCBI Taxonomy" id="97028"/>
    <lineage>
        <taxon>Eukaryota</taxon>
        <taxon>Viridiplantae</taxon>
        <taxon>Streptophyta</taxon>
        <taxon>Embryophyta</taxon>
        <taxon>Tracheophyta</taxon>
        <taxon>Spermatophyta</taxon>
        <taxon>Magnoliopsida</taxon>
        <taxon>eudicotyledons</taxon>
        <taxon>Gunneridae</taxon>
        <taxon>Pentapetalae</taxon>
        <taxon>rosids</taxon>
        <taxon>fabids</taxon>
        <taxon>Fabales</taxon>
        <taxon>Fabaceae</taxon>
        <taxon>Papilionoideae</taxon>
        <taxon>50 kb inversion clade</taxon>
        <taxon>NPAAA clade</taxon>
        <taxon>Hologalegina</taxon>
        <taxon>IRL clade</taxon>
        <taxon>Trifolieae</taxon>
        <taxon>Trifolium</taxon>
    </lineage>
</organism>
<evidence type="ECO:0000313" key="2">
    <source>
        <dbReference type="Proteomes" id="UP000265520"/>
    </source>
</evidence>
<protein>
    <submittedName>
        <fullName evidence="1">Uncharacterized protein</fullName>
    </submittedName>
</protein>
<accession>A0A392SWC3</accession>
<sequence length="12" mass="1417">MPFSLKRVVVIK</sequence>
<dbReference type="Proteomes" id="UP000265520">
    <property type="component" value="Unassembled WGS sequence"/>
</dbReference>